<dbReference type="InterPro" id="IPR005467">
    <property type="entry name" value="His_kinase_dom"/>
</dbReference>
<dbReference type="SUPFAM" id="SSF55781">
    <property type="entry name" value="GAF domain-like"/>
    <property type="match status" value="1"/>
</dbReference>
<keyword evidence="2" id="KW-1133">Transmembrane helix</keyword>
<dbReference type="InterPro" id="IPR004358">
    <property type="entry name" value="Sig_transdc_His_kin-like_C"/>
</dbReference>
<feature type="transmembrane region" description="Helical" evidence="2">
    <location>
        <begin position="159"/>
        <end position="178"/>
    </location>
</feature>
<organism evidence="4">
    <name type="scientific">hydrothermal vent metagenome</name>
    <dbReference type="NCBI Taxonomy" id="652676"/>
    <lineage>
        <taxon>unclassified sequences</taxon>
        <taxon>metagenomes</taxon>
        <taxon>ecological metagenomes</taxon>
    </lineage>
</organism>
<dbReference type="InterPro" id="IPR003594">
    <property type="entry name" value="HATPase_dom"/>
</dbReference>
<keyword evidence="4" id="KW-0418">Kinase</keyword>
<name>A0A160TNM2_9ZZZZ</name>
<evidence type="ECO:0000259" key="3">
    <source>
        <dbReference type="PROSITE" id="PS50109"/>
    </source>
</evidence>
<dbReference type="NCBIfam" id="TIGR02916">
    <property type="entry name" value="PEP_his_kin"/>
    <property type="match status" value="1"/>
</dbReference>
<feature type="transmembrane region" description="Helical" evidence="2">
    <location>
        <begin position="35"/>
        <end position="57"/>
    </location>
</feature>
<dbReference type="InterPro" id="IPR003661">
    <property type="entry name" value="HisK_dim/P_dom"/>
</dbReference>
<dbReference type="Pfam" id="PF02518">
    <property type="entry name" value="HATPase_c"/>
    <property type="match status" value="1"/>
</dbReference>
<keyword evidence="4" id="KW-0808">Transferase</keyword>
<dbReference type="AlphaFoldDB" id="A0A160TNM2"/>
<dbReference type="PANTHER" id="PTHR43547:SF2">
    <property type="entry name" value="HYBRID SIGNAL TRANSDUCTION HISTIDINE KINASE C"/>
    <property type="match status" value="1"/>
</dbReference>
<dbReference type="SUPFAM" id="SSF55874">
    <property type="entry name" value="ATPase domain of HSP90 chaperone/DNA topoisomerase II/histidine kinase"/>
    <property type="match status" value="1"/>
</dbReference>
<proteinExistence type="predicted"/>
<gene>
    <name evidence="4" type="ORF">MGWOODY_Smn267</name>
</gene>
<feature type="transmembrane region" description="Helical" evidence="2">
    <location>
        <begin position="92"/>
        <end position="109"/>
    </location>
</feature>
<dbReference type="PANTHER" id="PTHR43547">
    <property type="entry name" value="TWO-COMPONENT HISTIDINE KINASE"/>
    <property type="match status" value="1"/>
</dbReference>
<accession>A0A160TNM2</accession>
<keyword evidence="1" id="KW-0597">Phosphoprotein</keyword>
<reference evidence="4" key="1">
    <citation type="submission" date="2015-10" db="EMBL/GenBank/DDBJ databases">
        <authorList>
            <person name="Gilbert D.G."/>
        </authorList>
    </citation>
    <scope>NUCLEOTIDE SEQUENCE</scope>
</reference>
<feature type="transmembrane region" description="Helical" evidence="2">
    <location>
        <begin position="6"/>
        <end position="23"/>
    </location>
</feature>
<dbReference type="PROSITE" id="PS50109">
    <property type="entry name" value="HIS_KIN"/>
    <property type="match status" value="1"/>
</dbReference>
<evidence type="ECO:0000256" key="2">
    <source>
        <dbReference type="SAM" id="Phobius"/>
    </source>
</evidence>
<evidence type="ECO:0000313" key="4">
    <source>
        <dbReference type="EMBL" id="CUS46268.1"/>
    </source>
</evidence>
<protein>
    <submittedName>
        <fullName evidence="4">Sensory transduction histidine kinases</fullName>
    </submittedName>
</protein>
<sequence>MPITAILWSHALAALLFAGVALTRLRDAGSALPRLTFVVALGVTALWALAVAGIGPLDLVTRVAESARNIAWLGFMFALVRRDGGAPEARPVAIIYGVVVVLVLISAGLAVSDETIGPDVVPALGTVRVLLRAMVAISALVLVNHLYSAVAPRARGDISLAVIALAAMWSVDLLLYATTYLTGSAPNDLIAGRGVVMVLAAPVFALAVQRNGDWTLQLSRTVAWQTLSFAVTLLYAVIMLAATSAIAAFGGDNARVLQTAFVFGSTAAVLTVLSSPWVKAWAKVKVAKHLFRHRYDYRAEWTRFTDTLGKPGEGAAPLDERIVKAVADLTDSPAGLLLVPEGTGLGIGAGWNWARDGLPSAGGDEALATYLATTGRIVELDSVRSDIADPGELASVPLWMTDEPHAWALVPLVHLDRLQGAILLARPPVDRSLDWEDFDLLRIAGRQVASYLAEARAQEALSDAQRFDEFNRRFAFIMHDIKNLVSQLTLTARNAERHAHNPEFRADMIATLQDSAGRMNDLLARLSQHHSGRAEELRAVEVAPLLERVAARRRSQHPIATLSHGEAVALADPARLEQLLGHLVQNAIEASSPAEPVTIAVTAQDTRVEIDVIDKGCGMSPAFLREKLFKPFVSSKTGGFGVGAFEALQLAQAMGGTLEVTSREGEGSRFRVTLPVARDTLIGKAAAAQARPSPSC</sequence>
<dbReference type="EMBL" id="CZQE01000353">
    <property type="protein sequence ID" value="CUS46268.1"/>
    <property type="molecule type" value="Genomic_DNA"/>
</dbReference>
<evidence type="ECO:0000256" key="1">
    <source>
        <dbReference type="ARBA" id="ARBA00022553"/>
    </source>
</evidence>
<feature type="transmembrane region" description="Helical" evidence="2">
    <location>
        <begin position="129"/>
        <end position="147"/>
    </location>
</feature>
<dbReference type="GO" id="GO:0000155">
    <property type="term" value="F:phosphorelay sensor kinase activity"/>
    <property type="evidence" value="ECO:0007669"/>
    <property type="project" value="InterPro"/>
</dbReference>
<dbReference type="SMART" id="SM00387">
    <property type="entry name" value="HATPase_c"/>
    <property type="match status" value="1"/>
</dbReference>
<dbReference type="InterPro" id="IPR029016">
    <property type="entry name" value="GAF-like_dom_sf"/>
</dbReference>
<dbReference type="CDD" id="cd00082">
    <property type="entry name" value="HisKA"/>
    <property type="match status" value="1"/>
</dbReference>
<feature type="transmembrane region" description="Helical" evidence="2">
    <location>
        <begin position="190"/>
        <end position="208"/>
    </location>
</feature>
<feature type="transmembrane region" description="Helical" evidence="2">
    <location>
        <begin position="229"/>
        <end position="250"/>
    </location>
</feature>
<feature type="domain" description="Histidine kinase" evidence="3">
    <location>
        <begin position="476"/>
        <end position="678"/>
    </location>
</feature>
<dbReference type="PRINTS" id="PR00344">
    <property type="entry name" value="BCTRLSENSOR"/>
</dbReference>
<keyword evidence="2" id="KW-0472">Membrane</keyword>
<dbReference type="Gene3D" id="3.30.450.40">
    <property type="match status" value="1"/>
</dbReference>
<dbReference type="InterPro" id="IPR014265">
    <property type="entry name" value="XrtA/PrsK"/>
</dbReference>
<dbReference type="Gene3D" id="3.30.565.10">
    <property type="entry name" value="Histidine kinase-like ATPase, C-terminal domain"/>
    <property type="match status" value="1"/>
</dbReference>
<dbReference type="InterPro" id="IPR036890">
    <property type="entry name" value="HATPase_C_sf"/>
</dbReference>
<feature type="transmembrane region" description="Helical" evidence="2">
    <location>
        <begin position="256"/>
        <end position="278"/>
    </location>
</feature>
<keyword evidence="2" id="KW-0812">Transmembrane</keyword>